<name>A0A8J2LSJ0_9HEXA</name>
<dbReference type="AlphaFoldDB" id="A0A8J2LSJ0"/>
<dbReference type="EMBL" id="CAJVCH010571692">
    <property type="protein sequence ID" value="CAG7838279.1"/>
    <property type="molecule type" value="Genomic_DNA"/>
</dbReference>
<evidence type="ECO:0000313" key="2">
    <source>
        <dbReference type="Proteomes" id="UP000708208"/>
    </source>
</evidence>
<accession>A0A8J2LSJ0</accession>
<reference evidence="1" key="1">
    <citation type="submission" date="2021-06" db="EMBL/GenBank/DDBJ databases">
        <authorList>
            <person name="Hodson N. C."/>
            <person name="Mongue J. A."/>
            <person name="Jaron S. K."/>
        </authorList>
    </citation>
    <scope>NUCLEOTIDE SEQUENCE</scope>
</reference>
<comment type="caution">
    <text evidence="1">The sequence shown here is derived from an EMBL/GenBank/DDBJ whole genome shotgun (WGS) entry which is preliminary data.</text>
</comment>
<gene>
    <name evidence="1" type="ORF">AFUS01_LOCUS47265</name>
</gene>
<protein>
    <submittedName>
        <fullName evidence="1">Uncharacterized protein</fullName>
    </submittedName>
</protein>
<keyword evidence="2" id="KW-1185">Reference proteome</keyword>
<sequence length="218" mass="24221">MKLCQSHGNNDYCNCPIPGSATISYNYYYDDVYYPSPSPPPPDTPEGICTSKNQRFANPCWLNVYNKIYGEDVTEEPESSCPSSICTCEICPVDEPYNPICYLNRTSGELTTISNSCERQCIECHREMQILHCGTCELGCPGTESTLNCLNPRPLCSNNNGAIKETCICFLLFKPVCAINPETKELVSFTNSCFYNCRLDQNLKLLYNVGSGSCPCAP</sequence>
<proteinExistence type="predicted"/>
<organism evidence="1 2">
    <name type="scientific">Allacma fusca</name>
    <dbReference type="NCBI Taxonomy" id="39272"/>
    <lineage>
        <taxon>Eukaryota</taxon>
        <taxon>Metazoa</taxon>
        <taxon>Ecdysozoa</taxon>
        <taxon>Arthropoda</taxon>
        <taxon>Hexapoda</taxon>
        <taxon>Collembola</taxon>
        <taxon>Symphypleona</taxon>
        <taxon>Sminthuridae</taxon>
        <taxon>Allacma</taxon>
    </lineage>
</organism>
<evidence type="ECO:0000313" key="1">
    <source>
        <dbReference type="EMBL" id="CAG7838279.1"/>
    </source>
</evidence>
<dbReference type="Proteomes" id="UP000708208">
    <property type="component" value="Unassembled WGS sequence"/>
</dbReference>